<sequence>MIKNILSISFFFLFTLIVQAQSESFFNSYNWDKNPEYSVNPDSTETIIEVKNKVVTEFLFDKEDDLVEFTMEHRVLWLNSDEKIESFNKVYLPYSLTSELLVNKARVITKDGVVKELNDSKILLATDEETGRKYKYFAFEGIEKGSFIEYYYVVKQNPSYRGKRVTFQSSFKKENVEFDLFAPSNLVFKFKSYNGAPEVEQDTLTEDKLHWKLRMSELEGLEEEELAAYDASKAFIVYKLDKNLAGNVSGISSYGNVSQNIYAYYYPEHSKRTQKSIDKFASEATKGAEKTEEALVRKLEFYIKTNVYIADGGGEELEDLDKILDQKVANGTGIVKLYAAVLKSLEIPHEVVFTSNRQNIKFDKVFEANNFLTDCMLYFPNTGAYISPEENSSRYGFPPAYLTDNYGLFVKEVTVGDFTSAVGEIKYIEPVSADQTIDKMTIDVDFEENDLSTTNIKLDRALSGYYGMFIHPFIHLVKEEDLDNFVESFGKRLNENVEIIDKKLVNDDPELFGIKPLKLVLDIKSNAFIEKAGNRYLFKVGELIGQQIQLYQEKERVLPLENEFKRSYYRNINIEVPAGYRFANLDDINIDKEYSKDREEILSFKSFYNVEDGIVHITADEHYRINIIESERYEEYRDVINSAADFNKLTLILEPVE</sequence>
<accession>A0ABU3CNA1</accession>
<dbReference type="InterPro" id="IPR024618">
    <property type="entry name" value="DUF3857"/>
</dbReference>
<feature type="chain" id="PRO_5046000286" evidence="1">
    <location>
        <begin position="21"/>
        <end position="657"/>
    </location>
</feature>
<gene>
    <name evidence="3" type="ORF">RM545_13965</name>
</gene>
<dbReference type="EMBL" id="JAVRHO010000021">
    <property type="protein sequence ID" value="MDT0647801.1"/>
    <property type="molecule type" value="Genomic_DNA"/>
</dbReference>
<name>A0ABU3CNA1_9FLAO</name>
<dbReference type="RefSeq" id="WP_311495902.1">
    <property type="nucleotide sequence ID" value="NZ_JAVRHO010000021.1"/>
</dbReference>
<protein>
    <submittedName>
        <fullName evidence="3">DUF3857 domain-containing protein</fullName>
    </submittedName>
</protein>
<reference evidence="3 4" key="1">
    <citation type="submission" date="2023-09" db="EMBL/GenBank/DDBJ databases">
        <authorList>
            <person name="Rey-Velasco X."/>
        </authorList>
    </citation>
    <scope>NUCLEOTIDE SEQUENCE [LARGE SCALE GENOMIC DNA]</scope>
    <source>
        <strain evidence="3 4">F260</strain>
    </source>
</reference>
<proteinExistence type="predicted"/>
<comment type="caution">
    <text evidence="3">The sequence shown here is derived from an EMBL/GenBank/DDBJ whole genome shotgun (WGS) entry which is preliminary data.</text>
</comment>
<feature type="domain" description="DUF3857" evidence="2">
    <location>
        <begin position="73"/>
        <end position="214"/>
    </location>
</feature>
<dbReference type="Proteomes" id="UP001245285">
    <property type="component" value="Unassembled WGS sequence"/>
</dbReference>
<organism evidence="3 4">
    <name type="scientific">Autumnicola lenta</name>
    <dbReference type="NCBI Taxonomy" id="3075593"/>
    <lineage>
        <taxon>Bacteria</taxon>
        <taxon>Pseudomonadati</taxon>
        <taxon>Bacteroidota</taxon>
        <taxon>Flavobacteriia</taxon>
        <taxon>Flavobacteriales</taxon>
        <taxon>Flavobacteriaceae</taxon>
        <taxon>Autumnicola</taxon>
    </lineage>
</organism>
<evidence type="ECO:0000313" key="4">
    <source>
        <dbReference type="Proteomes" id="UP001245285"/>
    </source>
</evidence>
<feature type="signal peptide" evidence="1">
    <location>
        <begin position="1"/>
        <end position="20"/>
    </location>
</feature>
<evidence type="ECO:0000313" key="3">
    <source>
        <dbReference type="EMBL" id="MDT0647801.1"/>
    </source>
</evidence>
<dbReference type="Pfam" id="PF12969">
    <property type="entry name" value="DUF3857"/>
    <property type="match status" value="1"/>
</dbReference>
<evidence type="ECO:0000259" key="2">
    <source>
        <dbReference type="Pfam" id="PF12969"/>
    </source>
</evidence>
<keyword evidence="1" id="KW-0732">Signal</keyword>
<dbReference type="Gene3D" id="2.60.40.3140">
    <property type="match status" value="1"/>
</dbReference>
<keyword evidence="4" id="KW-1185">Reference proteome</keyword>
<evidence type="ECO:0000256" key="1">
    <source>
        <dbReference type="SAM" id="SignalP"/>
    </source>
</evidence>